<evidence type="ECO:0000313" key="2">
    <source>
        <dbReference type="EMBL" id="SHF67278.1"/>
    </source>
</evidence>
<dbReference type="Proteomes" id="UP000183987">
    <property type="component" value="Unassembled WGS sequence"/>
</dbReference>
<gene>
    <name evidence="2" type="ORF">SAMN05444339_11027</name>
</gene>
<organism evidence="2 3">
    <name type="scientific">Loktanella atrilutea</name>
    <dbReference type="NCBI Taxonomy" id="366533"/>
    <lineage>
        <taxon>Bacteria</taxon>
        <taxon>Pseudomonadati</taxon>
        <taxon>Pseudomonadota</taxon>
        <taxon>Alphaproteobacteria</taxon>
        <taxon>Rhodobacterales</taxon>
        <taxon>Roseobacteraceae</taxon>
        <taxon>Loktanella</taxon>
    </lineage>
</organism>
<dbReference type="STRING" id="366533.SAMN05444339_11027"/>
<accession>A0A1M5DJS7</accession>
<feature type="compositionally biased region" description="Basic and acidic residues" evidence="1">
    <location>
        <begin position="123"/>
        <end position="139"/>
    </location>
</feature>
<name>A0A1M5DJS7_LOKAT</name>
<dbReference type="AlphaFoldDB" id="A0A1M5DJS7"/>
<proteinExistence type="predicted"/>
<sequence>MADEFQQVRDLFGDLVTLASGRRGRPAHEATQKNRNKVIMLLAMGWNNERIANALHVSLPTLRKHYFSELRAREMQRDRFDAWRFETLADKAGTGDVSAMKELGRMVERNDRMRAAAAFDGDDLPKKQPEGKKAQAKLAAKDALRDDAWGGDLLPGGSVN</sequence>
<protein>
    <submittedName>
        <fullName evidence="2">Uncharacterized protein</fullName>
    </submittedName>
</protein>
<keyword evidence="3" id="KW-1185">Reference proteome</keyword>
<reference evidence="3" key="1">
    <citation type="submission" date="2016-11" db="EMBL/GenBank/DDBJ databases">
        <authorList>
            <person name="Varghese N."/>
            <person name="Submissions S."/>
        </authorList>
    </citation>
    <scope>NUCLEOTIDE SEQUENCE [LARGE SCALE GENOMIC DNA]</scope>
    <source>
        <strain evidence="3">DSM 29326</strain>
    </source>
</reference>
<dbReference type="RefSeq" id="WP_143155472.1">
    <property type="nucleotide sequence ID" value="NZ_FQUE01000010.1"/>
</dbReference>
<dbReference type="OrthoDB" id="6039124at2"/>
<feature type="region of interest" description="Disordered" evidence="1">
    <location>
        <begin position="119"/>
        <end position="139"/>
    </location>
</feature>
<evidence type="ECO:0000313" key="3">
    <source>
        <dbReference type="Proteomes" id="UP000183987"/>
    </source>
</evidence>
<dbReference type="EMBL" id="FQUE01000010">
    <property type="protein sequence ID" value="SHF67278.1"/>
    <property type="molecule type" value="Genomic_DNA"/>
</dbReference>
<evidence type="ECO:0000256" key="1">
    <source>
        <dbReference type="SAM" id="MobiDB-lite"/>
    </source>
</evidence>